<accession>A0A1S6JHH6</accession>
<organism evidence="1 2">
    <name type="scientific">Streptomyces pactum</name>
    <dbReference type="NCBI Taxonomy" id="68249"/>
    <lineage>
        <taxon>Bacteria</taxon>
        <taxon>Bacillati</taxon>
        <taxon>Actinomycetota</taxon>
        <taxon>Actinomycetes</taxon>
        <taxon>Kitasatosporales</taxon>
        <taxon>Streptomycetaceae</taxon>
        <taxon>Streptomyces</taxon>
    </lineage>
</organism>
<dbReference type="AlphaFoldDB" id="A0A1S6JHH6"/>
<dbReference type="Proteomes" id="UP000189443">
    <property type="component" value="Chromosome"/>
</dbReference>
<keyword evidence="2" id="KW-1185">Reference proteome</keyword>
<dbReference type="InterPro" id="IPR033457">
    <property type="entry name" value="DUF5133"/>
</dbReference>
<dbReference type="EMBL" id="CP019724">
    <property type="protein sequence ID" value="AQS71200.1"/>
    <property type="molecule type" value="Genomic_DNA"/>
</dbReference>
<gene>
    <name evidence="1" type="ORF">B1H29_33785</name>
</gene>
<dbReference type="KEGG" id="spac:B1H29_33785"/>
<protein>
    <submittedName>
        <fullName evidence="1">DUF5133 domain-containing protein</fullName>
    </submittedName>
</protein>
<reference evidence="1 2" key="1">
    <citation type="submission" date="2017-02" db="EMBL/GenBank/DDBJ databases">
        <title>Streptomyces pactum ACT12 Genome sequencing and assembly.</title>
        <authorList>
            <person name="Xue Q."/>
            <person name="Yan X."/>
            <person name="Jia L."/>
            <person name="Yan H."/>
        </authorList>
    </citation>
    <scope>NUCLEOTIDE SEQUENCE [LARGE SCALE GENOMIC DNA]</scope>
    <source>
        <strain evidence="1 2">ACT12</strain>
    </source>
</reference>
<dbReference type="OrthoDB" id="4320263at2"/>
<dbReference type="RefSeq" id="WP_055420334.1">
    <property type="nucleotide sequence ID" value="NZ_CP019724.1"/>
</dbReference>
<name>A0A1S6JHH6_9ACTN</name>
<evidence type="ECO:0000313" key="2">
    <source>
        <dbReference type="Proteomes" id="UP000189443"/>
    </source>
</evidence>
<evidence type="ECO:0000313" key="1">
    <source>
        <dbReference type="EMBL" id="AQS71200.1"/>
    </source>
</evidence>
<sequence>MLMPHPVVLRGLVDEYEAAVLGERADDTGAPGPRTRDLAYTLCVSTGTRDVARALEAARRWLAAAPALTPTPVPVPVAEPAGVAD</sequence>
<proteinExistence type="predicted"/>
<dbReference type="Pfam" id="PF17196">
    <property type="entry name" value="DUF5133"/>
    <property type="match status" value="1"/>
</dbReference>